<dbReference type="AlphaFoldDB" id="A0A7J7IRD2"/>
<keyword evidence="1" id="KW-0813">Transport</keyword>
<dbReference type="GO" id="GO:0015031">
    <property type="term" value="P:protein transport"/>
    <property type="evidence" value="ECO:0007669"/>
    <property type="project" value="UniProtKB-KW"/>
</dbReference>
<protein>
    <recommendedName>
        <fullName evidence="5">DOP1 N-terminal domain-containing protein</fullName>
    </recommendedName>
</protein>
<feature type="compositionally biased region" description="Polar residues" evidence="4">
    <location>
        <begin position="198"/>
        <end position="215"/>
    </location>
</feature>
<gene>
    <name evidence="6" type="ORF">F1559_004131</name>
</gene>
<name>A0A7J7IRD2_9RHOD</name>
<evidence type="ECO:0000259" key="5">
    <source>
        <dbReference type="Pfam" id="PF04118"/>
    </source>
</evidence>
<evidence type="ECO:0000313" key="6">
    <source>
        <dbReference type="EMBL" id="KAF6004921.1"/>
    </source>
</evidence>
<keyword evidence="2" id="KW-0653">Protein transport</keyword>
<evidence type="ECO:0000313" key="7">
    <source>
        <dbReference type="Proteomes" id="UP000530660"/>
    </source>
</evidence>
<dbReference type="GO" id="GO:0005768">
    <property type="term" value="C:endosome"/>
    <property type="evidence" value="ECO:0007669"/>
    <property type="project" value="TreeGrafter"/>
</dbReference>
<dbReference type="Proteomes" id="UP000530660">
    <property type="component" value="Unassembled WGS sequence"/>
</dbReference>
<feature type="domain" description="DOP1 N-terminal" evidence="5">
    <location>
        <begin position="24"/>
        <end position="155"/>
    </location>
</feature>
<dbReference type="GO" id="GO:0005802">
    <property type="term" value="C:trans-Golgi network"/>
    <property type="evidence" value="ECO:0007669"/>
    <property type="project" value="TreeGrafter"/>
</dbReference>
<dbReference type="EMBL" id="VWRR01000002">
    <property type="protein sequence ID" value="KAF6004921.1"/>
    <property type="molecule type" value="Genomic_DNA"/>
</dbReference>
<comment type="caution">
    <text evidence="6">The sequence shown here is derived from an EMBL/GenBank/DDBJ whole genome shotgun (WGS) entry which is preliminary data.</text>
</comment>
<dbReference type="OrthoDB" id="297643at2759"/>
<dbReference type="PANTHER" id="PTHR14042:SF24">
    <property type="entry name" value="PROTEIN DOPEY-1 HOMOLOG"/>
    <property type="match status" value="1"/>
</dbReference>
<evidence type="ECO:0000256" key="3">
    <source>
        <dbReference type="ARBA" id="ARBA00046326"/>
    </source>
</evidence>
<dbReference type="GO" id="GO:0006895">
    <property type="term" value="P:Golgi to endosome transport"/>
    <property type="evidence" value="ECO:0007669"/>
    <property type="project" value="InterPro"/>
</dbReference>
<dbReference type="InterPro" id="IPR040314">
    <property type="entry name" value="DOP1"/>
</dbReference>
<comment type="similarity">
    <text evidence="3">Belongs to the DOP1 family.</text>
</comment>
<sequence length="335" mass="36575">MSEEYDPAVYDDEDEAPAALQAVKYRALRAELSAILLRFEKASDWADYASQLGEVRRCLTRHAQHAFVPEKYALAKWLAHCLYAGYPAGLHLKALELYELIFRRIGPRRLAKDLNLYAVGLFPLMSYCSTAVRPKLLDIYRRYIVVLGVENLRPQRQDNAAQEPSMTRQSESQSSGTETLHANAAADNEAKTHAESKLASSAATRTKPVSSTIEAKTTETDQSRLLMAPADESLLEPVQENRFRDTTTGAYDASWSFAEVPVSTPEALIEIETSSTFATSAADSIPSQSVDHEDAGKNEALVFSPLATVLTGLVQGLLPALDDAFGTTADGNSGA</sequence>
<feature type="region of interest" description="Disordered" evidence="4">
    <location>
        <begin position="156"/>
        <end position="230"/>
    </location>
</feature>
<dbReference type="PANTHER" id="PTHR14042">
    <property type="entry name" value="DOPEY-RELATED"/>
    <property type="match status" value="1"/>
</dbReference>
<keyword evidence="7" id="KW-1185">Reference proteome</keyword>
<proteinExistence type="inferred from homology"/>
<evidence type="ECO:0000256" key="2">
    <source>
        <dbReference type="ARBA" id="ARBA00022927"/>
    </source>
</evidence>
<dbReference type="GO" id="GO:0005829">
    <property type="term" value="C:cytosol"/>
    <property type="evidence" value="ECO:0007669"/>
    <property type="project" value="GOC"/>
</dbReference>
<accession>A0A7J7IRD2</accession>
<dbReference type="InterPro" id="IPR007249">
    <property type="entry name" value="DOP1_N"/>
</dbReference>
<evidence type="ECO:0000256" key="1">
    <source>
        <dbReference type="ARBA" id="ARBA00022448"/>
    </source>
</evidence>
<organism evidence="6 7">
    <name type="scientific">Cyanidiococcus yangmingshanensis</name>
    <dbReference type="NCBI Taxonomy" id="2690220"/>
    <lineage>
        <taxon>Eukaryota</taxon>
        <taxon>Rhodophyta</taxon>
        <taxon>Bangiophyceae</taxon>
        <taxon>Cyanidiales</taxon>
        <taxon>Cyanidiaceae</taxon>
        <taxon>Cyanidiococcus</taxon>
    </lineage>
</organism>
<feature type="compositionally biased region" description="Polar residues" evidence="4">
    <location>
        <begin position="157"/>
        <end position="180"/>
    </location>
</feature>
<evidence type="ECO:0000256" key="4">
    <source>
        <dbReference type="SAM" id="MobiDB-lite"/>
    </source>
</evidence>
<reference evidence="6 7" key="1">
    <citation type="journal article" date="2020" name="J. Phycol.">
        <title>Comparative genome analysis reveals Cyanidiococcus gen. nov., a new extremophilic red algal genus sister to Cyanidioschyzon (Cyanidioschyzonaceae, Rhodophyta).</title>
        <authorList>
            <person name="Liu S.-L."/>
            <person name="Chiang Y.-R."/>
            <person name="Yoon H.S."/>
            <person name="Fu H.-Y."/>
        </authorList>
    </citation>
    <scope>NUCLEOTIDE SEQUENCE [LARGE SCALE GENOMIC DNA]</scope>
    <source>
        <strain evidence="6 7">THAL066</strain>
    </source>
</reference>
<dbReference type="Pfam" id="PF04118">
    <property type="entry name" value="Dopey_N"/>
    <property type="match status" value="1"/>
</dbReference>